<dbReference type="SMART" id="SM00255">
    <property type="entry name" value="TIR"/>
    <property type="match status" value="1"/>
</dbReference>
<dbReference type="SUPFAM" id="SSF52200">
    <property type="entry name" value="Toll/Interleukin receptor TIR domain"/>
    <property type="match status" value="1"/>
</dbReference>
<dbReference type="Gene3D" id="3.40.50.10140">
    <property type="entry name" value="Toll/interleukin-1 receptor homology (TIR) domain"/>
    <property type="match status" value="1"/>
</dbReference>
<reference evidence="3 4" key="1">
    <citation type="submission" date="2022-03" db="EMBL/GenBank/DDBJ databases">
        <authorList>
            <person name="Macdonald S."/>
            <person name="Ahmed S."/>
            <person name="Newling K."/>
        </authorList>
    </citation>
    <scope>NUCLEOTIDE SEQUENCE [LARGE SCALE GENOMIC DNA]</scope>
</reference>
<dbReference type="FunFam" id="3.40.50.10140:FF:000007">
    <property type="entry name" value="Disease resistance protein (TIR-NBS-LRR class)"/>
    <property type="match status" value="1"/>
</dbReference>
<dbReference type="InterPro" id="IPR035897">
    <property type="entry name" value="Toll_tir_struct_dom_sf"/>
</dbReference>
<protein>
    <recommendedName>
        <fullName evidence="2">TIR domain-containing protein</fullName>
    </recommendedName>
</protein>
<keyword evidence="1" id="KW-0520">NAD</keyword>
<evidence type="ECO:0000259" key="2">
    <source>
        <dbReference type="PROSITE" id="PS50104"/>
    </source>
</evidence>
<keyword evidence="4" id="KW-1185">Reference proteome</keyword>
<dbReference type="PANTHER" id="PTHR32009">
    <property type="entry name" value="TMV RESISTANCE PROTEIN N-LIKE"/>
    <property type="match status" value="1"/>
</dbReference>
<dbReference type="AlphaFoldDB" id="A0ABC8JUJ8"/>
<dbReference type="Pfam" id="PF01582">
    <property type="entry name" value="TIR"/>
    <property type="match status" value="1"/>
</dbReference>
<organism evidence="3 4">
    <name type="scientific">Eruca vesicaria subsp. sativa</name>
    <name type="common">Garden rocket</name>
    <name type="synonym">Eruca sativa</name>
    <dbReference type="NCBI Taxonomy" id="29727"/>
    <lineage>
        <taxon>Eukaryota</taxon>
        <taxon>Viridiplantae</taxon>
        <taxon>Streptophyta</taxon>
        <taxon>Embryophyta</taxon>
        <taxon>Tracheophyta</taxon>
        <taxon>Spermatophyta</taxon>
        <taxon>Magnoliopsida</taxon>
        <taxon>eudicotyledons</taxon>
        <taxon>Gunneridae</taxon>
        <taxon>Pentapetalae</taxon>
        <taxon>rosids</taxon>
        <taxon>malvids</taxon>
        <taxon>Brassicales</taxon>
        <taxon>Brassicaceae</taxon>
        <taxon>Brassiceae</taxon>
        <taxon>Eruca</taxon>
    </lineage>
</organism>
<sequence length="197" mass="23205">MGIAVNERRKKKLMVFISLSKLNHILSLLVFRNFPSHPLDGNVPFQPPKTQVFINFGGDQLRKNFIGYLVDALQRSKVNVFADNYLHIGDDLNELFKKIEYSGIAVVVFLSRYCESKWCLEELVKIKELVSQDKVKVIPVFYKVTTTNVKRLKEEFGDNFRDREWEFESDEPKIKRWKDAINYVSHGGNNLWYFFLF</sequence>
<comment type="caution">
    <text evidence="3">The sequence shown here is derived from an EMBL/GenBank/DDBJ whole genome shotgun (WGS) entry which is preliminary data.</text>
</comment>
<name>A0ABC8JUJ8_ERUVS</name>
<evidence type="ECO:0000313" key="4">
    <source>
        <dbReference type="Proteomes" id="UP001642260"/>
    </source>
</evidence>
<dbReference type="Proteomes" id="UP001642260">
    <property type="component" value="Unassembled WGS sequence"/>
</dbReference>
<dbReference type="PROSITE" id="PS50104">
    <property type="entry name" value="TIR"/>
    <property type="match status" value="1"/>
</dbReference>
<proteinExistence type="predicted"/>
<gene>
    <name evidence="3" type="ORF">ERUC_LOCUS14956</name>
</gene>
<dbReference type="EMBL" id="CAKOAT010140710">
    <property type="protein sequence ID" value="CAH8338696.1"/>
    <property type="molecule type" value="Genomic_DNA"/>
</dbReference>
<feature type="domain" description="TIR" evidence="2">
    <location>
        <begin position="48"/>
        <end position="185"/>
    </location>
</feature>
<dbReference type="InterPro" id="IPR000157">
    <property type="entry name" value="TIR_dom"/>
</dbReference>
<accession>A0ABC8JUJ8</accession>
<evidence type="ECO:0000256" key="1">
    <source>
        <dbReference type="ARBA" id="ARBA00023027"/>
    </source>
</evidence>
<evidence type="ECO:0000313" key="3">
    <source>
        <dbReference type="EMBL" id="CAH8338696.1"/>
    </source>
</evidence>
<dbReference type="PANTHER" id="PTHR32009:SF62">
    <property type="entry name" value="DISEASE RESISTANCE PROTEIN (TIR-NBS-LRR CLASS) FAMILY"/>
    <property type="match status" value="1"/>
</dbReference>